<dbReference type="PANTHER" id="PTHR43792">
    <property type="entry name" value="GNAT FAMILY, PUTATIVE (AFU_ORTHOLOGUE AFUA_3G00765)-RELATED-RELATED"/>
    <property type="match status" value="1"/>
</dbReference>
<dbReference type="InterPro" id="IPR016181">
    <property type="entry name" value="Acyl_CoA_acyltransferase"/>
</dbReference>
<evidence type="ECO:0000313" key="3">
    <source>
        <dbReference type="Proteomes" id="UP000515511"/>
    </source>
</evidence>
<dbReference type="InterPro" id="IPR051531">
    <property type="entry name" value="N-acetyltransferase"/>
</dbReference>
<dbReference type="Proteomes" id="UP000515511">
    <property type="component" value="Chromosome"/>
</dbReference>
<dbReference type="AlphaFoldDB" id="A0A7G6YG11"/>
<organism evidence="2 3">
    <name type="scientific">Leifsonia shinshuensis</name>
    <dbReference type="NCBI Taxonomy" id="150026"/>
    <lineage>
        <taxon>Bacteria</taxon>
        <taxon>Bacillati</taxon>
        <taxon>Actinomycetota</taxon>
        <taxon>Actinomycetes</taxon>
        <taxon>Micrococcales</taxon>
        <taxon>Microbacteriaceae</taxon>
        <taxon>Leifsonia</taxon>
    </lineage>
</organism>
<feature type="domain" description="N-acetyltransferase" evidence="1">
    <location>
        <begin position="46"/>
        <end position="207"/>
    </location>
</feature>
<sequence length="222" mass="24939">MRCCVRDACCLSVPIAPLYVRRNRRTAVRDYADRVRIPTTLTTDRLTLRPWRDDDVDFAFDLYSRWEVARFLGRTPAVMTDRVEAERRIARLRALEDDLRAFRVVELAGTPVGTVMLQPIPASGPEPLRPSGDTEIGWHFHPEHWGHGYAAEAARALLTAALADLPRVVAVTYPDNAASQRVCERIGMRRLGPTDAYYNVRMELFEASATEESGADTPPEGS</sequence>
<dbReference type="GO" id="GO:0016747">
    <property type="term" value="F:acyltransferase activity, transferring groups other than amino-acyl groups"/>
    <property type="evidence" value="ECO:0007669"/>
    <property type="project" value="InterPro"/>
</dbReference>
<dbReference type="Gene3D" id="3.40.630.30">
    <property type="match status" value="1"/>
</dbReference>
<evidence type="ECO:0000259" key="1">
    <source>
        <dbReference type="PROSITE" id="PS51186"/>
    </source>
</evidence>
<reference evidence="3" key="1">
    <citation type="submission" date="2019-09" db="EMBL/GenBank/DDBJ databases">
        <title>Antimicrobial potential of Antarctic Bacteria.</title>
        <authorList>
            <person name="Benaud N."/>
            <person name="Edwards R.J."/>
            <person name="Ferrari B.C."/>
        </authorList>
    </citation>
    <scope>NUCLEOTIDE SEQUENCE [LARGE SCALE GENOMIC DNA]</scope>
    <source>
        <strain evidence="3">INR9</strain>
    </source>
</reference>
<dbReference type="SUPFAM" id="SSF55729">
    <property type="entry name" value="Acyl-CoA N-acyltransferases (Nat)"/>
    <property type="match status" value="1"/>
</dbReference>
<dbReference type="PROSITE" id="PS51186">
    <property type="entry name" value="GNAT"/>
    <property type="match status" value="1"/>
</dbReference>
<protein>
    <submittedName>
        <fullName evidence="2">GNAT family N-acetyltransferase</fullName>
    </submittedName>
</protein>
<dbReference type="Pfam" id="PF13302">
    <property type="entry name" value="Acetyltransf_3"/>
    <property type="match status" value="1"/>
</dbReference>
<keyword evidence="2" id="KW-0808">Transferase</keyword>
<name>A0A7G6YG11_9MICO</name>
<dbReference type="KEGG" id="lse:F1C12_21475"/>
<accession>A0A7G6YG11</accession>
<evidence type="ECO:0000313" key="2">
    <source>
        <dbReference type="EMBL" id="QNE37426.1"/>
    </source>
</evidence>
<dbReference type="EMBL" id="CP043641">
    <property type="protein sequence ID" value="QNE37426.1"/>
    <property type="molecule type" value="Genomic_DNA"/>
</dbReference>
<gene>
    <name evidence="2" type="ORF">F1C12_21475</name>
</gene>
<proteinExistence type="predicted"/>
<dbReference type="PANTHER" id="PTHR43792:SF1">
    <property type="entry name" value="N-ACETYLTRANSFERASE DOMAIN-CONTAINING PROTEIN"/>
    <property type="match status" value="1"/>
</dbReference>
<dbReference type="InterPro" id="IPR000182">
    <property type="entry name" value="GNAT_dom"/>
</dbReference>